<dbReference type="SUPFAM" id="SSF47095">
    <property type="entry name" value="HMG-box"/>
    <property type="match status" value="1"/>
</dbReference>
<dbReference type="GO" id="GO:0003677">
    <property type="term" value="F:DNA binding"/>
    <property type="evidence" value="ECO:0007669"/>
    <property type="project" value="UniProtKB-UniRule"/>
</dbReference>
<dbReference type="InterPro" id="IPR009071">
    <property type="entry name" value="HMG_box_dom"/>
</dbReference>
<reference evidence="4" key="2">
    <citation type="submission" date="2019-10" db="EMBL/GenBank/DDBJ databases">
        <title>Conservation and host-specific expression of non-tandemly repeated heterogenous ribosome RNA gene in arbuscular mycorrhizal fungi.</title>
        <authorList>
            <person name="Maeda T."/>
            <person name="Kobayashi Y."/>
            <person name="Nakagawa T."/>
            <person name="Ezawa T."/>
            <person name="Yamaguchi K."/>
            <person name="Bino T."/>
            <person name="Nishimoto Y."/>
            <person name="Shigenobu S."/>
            <person name="Kawaguchi M."/>
        </authorList>
    </citation>
    <scope>NUCLEOTIDE SEQUENCE</scope>
    <source>
        <strain evidence="4">HR1</strain>
    </source>
</reference>
<dbReference type="AlphaFoldDB" id="A0A2Z6QS14"/>
<dbReference type="Proteomes" id="UP000247702">
    <property type="component" value="Unassembled WGS sequence"/>
</dbReference>
<keyword evidence="5" id="KW-1185">Reference proteome</keyword>
<proteinExistence type="predicted"/>
<dbReference type="GO" id="GO:0005634">
    <property type="term" value="C:nucleus"/>
    <property type="evidence" value="ECO:0007669"/>
    <property type="project" value="UniProtKB-UniRule"/>
</dbReference>
<accession>A0A2Z6QS14</accession>
<dbReference type="EMBL" id="BEXD01000580">
    <property type="protein sequence ID" value="GBB88639.1"/>
    <property type="molecule type" value="Genomic_DNA"/>
</dbReference>
<dbReference type="PROSITE" id="PS50118">
    <property type="entry name" value="HMG_BOX_2"/>
    <property type="match status" value="1"/>
</dbReference>
<organism evidence="3 5">
    <name type="scientific">Rhizophagus clarus</name>
    <dbReference type="NCBI Taxonomy" id="94130"/>
    <lineage>
        <taxon>Eukaryota</taxon>
        <taxon>Fungi</taxon>
        <taxon>Fungi incertae sedis</taxon>
        <taxon>Mucoromycota</taxon>
        <taxon>Glomeromycotina</taxon>
        <taxon>Glomeromycetes</taxon>
        <taxon>Glomerales</taxon>
        <taxon>Glomeraceae</taxon>
        <taxon>Rhizophagus</taxon>
    </lineage>
</organism>
<dbReference type="CDD" id="cd01389">
    <property type="entry name" value="HMG-box_ROX1-like"/>
    <property type="match status" value="1"/>
</dbReference>
<evidence type="ECO:0000313" key="3">
    <source>
        <dbReference type="EMBL" id="GBB88639.1"/>
    </source>
</evidence>
<comment type="caution">
    <text evidence="3">The sequence shown here is derived from an EMBL/GenBank/DDBJ whole genome shotgun (WGS) entry which is preliminary data.</text>
</comment>
<reference evidence="3 5" key="1">
    <citation type="submission" date="2017-11" db="EMBL/GenBank/DDBJ databases">
        <title>The genome of Rhizophagus clarus HR1 reveals common genetic basis of auxotrophy among arbuscular mycorrhizal fungi.</title>
        <authorList>
            <person name="Kobayashi Y."/>
        </authorList>
    </citation>
    <scope>NUCLEOTIDE SEQUENCE [LARGE SCALE GENOMIC DNA]</scope>
    <source>
        <strain evidence="3 5">HR1</strain>
    </source>
</reference>
<evidence type="ECO:0000259" key="2">
    <source>
        <dbReference type="PROSITE" id="PS50118"/>
    </source>
</evidence>
<dbReference type="EMBL" id="BLAL01000040">
    <property type="protein sequence ID" value="GES78711.1"/>
    <property type="molecule type" value="Genomic_DNA"/>
</dbReference>
<dbReference type="OrthoDB" id="6247875at2759"/>
<protein>
    <recommendedName>
        <fullName evidence="2">HMG box domain-containing protein</fullName>
    </recommendedName>
</protein>
<name>A0A2Z6QS14_9GLOM</name>
<dbReference type="InterPro" id="IPR036910">
    <property type="entry name" value="HMG_box_dom_sf"/>
</dbReference>
<dbReference type="Gene3D" id="1.10.30.10">
    <property type="entry name" value="High mobility group box domain"/>
    <property type="match status" value="1"/>
</dbReference>
<evidence type="ECO:0000313" key="5">
    <source>
        <dbReference type="Proteomes" id="UP000247702"/>
    </source>
</evidence>
<feature type="domain" description="HMG box" evidence="2">
    <location>
        <begin position="50"/>
        <end position="109"/>
    </location>
</feature>
<evidence type="ECO:0000313" key="4">
    <source>
        <dbReference type="EMBL" id="GES78711.1"/>
    </source>
</evidence>
<dbReference type="Proteomes" id="UP000615446">
    <property type="component" value="Unassembled WGS sequence"/>
</dbReference>
<gene>
    <name evidence="4" type="ORF">RCL2_000602400</name>
    <name evidence="3" type="ORF">RclHR1_01520024</name>
</gene>
<keyword evidence="1" id="KW-0238">DNA-binding</keyword>
<sequence length="255" mass="28745">MSTQNFSIEDLAVSLIDRLDRDNIFPPHFNNPEKLISSSNTFNGLSLRRPRRSPNAFLLCRKNVHQEAKRKGTCNMRVISKVTGILWRNASPEEKSIYERLADRVNELHCKRANIVSNTPPLTKVKETFNYKPYSIPAQLNPSINLLNTSLNSSHAHLTTPNTSNTPLTPLSTPLSLPISYPPSSISQVPLSNPPTTFVQKDDFFLNHFNPSPSDFNNQVILNSSNNNNHHHILSYLYNNYIASPPVSSHTFSNL</sequence>
<feature type="DNA-binding region" description="HMG box" evidence="1">
    <location>
        <begin position="50"/>
        <end position="109"/>
    </location>
</feature>
<evidence type="ECO:0000256" key="1">
    <source>
        <dbReference type="PROSITE-ProRule" id="PRU00267"/>
    </source>
</evidence>
<keyword evidence="1" id="KW-0539">Nucleus</keyword>
<dbReference type="Pfam" id="PF00505">
    <property type="entry name" value="HMG_box"/>
    <property type="match status" value="1"/>
</dbReference>